<dbReference type="SUPFAM" id="SSF69012">
    <property type="entry name" value="alpha-ketoacid dehydrogenase kinase, N-terminal domain"/>
    <property type="match status" value="1"/>
</dbReference>
<proteinExistence type="predicted"/>
<evidence type="ECO:0000313" key="2">
    <source>
        <dbReference type="EMBL" id="CAK9085770.1"/>
    </source>
</evidence>
<accession>A0ABP0QBT3</accession>
<keyword evidence="3" id="KW-1185">Reference proteome</keyword>
<dbReference type="Gene3D" id="1.20.140.20">
    <property type="entry name" value="Alpha-ketoacid/pyruvate dehydrogenase kinase, N-terminal domain"/>
    <property type="match status" value="1"/>
</dbReference>
<organism evidence="1 3">
    <name type="scientific">Durusdinium trenchii</name>
    <dbReference type="NCBI Taxonomy" id="1381693"/>
    <lineage>
        <taxon>Eukaryota</taxon>
        <taxon>Sar</taxon>
        <taxon>Alveolata</taxon>
        <taxon>Dinophyceae</taxon>
        <taxon>Suessiales</taxon>
        <taxon>Symbiodiniaceae</taxon>
        <taxon>Durusdinium</taxon>
    </lineage>
</organism>
<dbReference type="Proteomes" id="UP001642484">
    <property type="component" value="Unassembled WGS sequence"/>
</dbReference>
<name>A0ABP0QBT3_9DINO</name>
<reference evidence="1 3" key="1">
    <citation type="submission" date="2024-02" db="EMBL/GenBank/DDBJ databases">
        <authorList>
            <person name="Chen Y."/>
            <person name="Shah S."/>
            <person name="Dougan E. K."/>
            <person name="Thang M."/>
            <person name="Chan C."/>
        </authorList>
    </citation>
    <scope>NUCLEOTIDE SEQUENCE [LARGE SCALE GENOMIC DNA]</scope>
</reference>
<dbReference type="EMBL" id="CAXAMN010024350">
    <property type="protein sequence ID" value="CAK9085770.1"/>
    <property type="molecule type" value="Genomic_DNA"/>
</dbReference>
<protein>
    <submittedName>
        <fullName evidence="1">Uncharacterized protein</fullName>
    </submittedName>
</protein>
<gene>
    <name evidence="1" type="ORF">CCMP2556_LOCUS41588</name>
    <name evidence="2" type="ORF">CCMP2556_LOCUS41616</name>
</gene>
<evidence type="ECO:0000313" key="3">
    <source>
        <dbReference type="Proteomes" id="UP001642484"/>
    </source>
</evidence>
<dbReference type="InterPro" id="IPR036784">
    <property type="entry name" value="AK/P_DHK_N_sf"/>
</dbReference>
<dbReference type="EMBL" id="CAXAMN010024339">
    <property type="protein sequence ID" value="CAK9085693.1"/>
    <property type="molecule type" value="Genomic_DNA"/>
</dbReference>
<evidence type="ECO:0000313" key="1">
    <source>
        <dbReference type="EMBL" id="CAK9085693.1"/>
    </source>
</evidence>
<comment type="caution">
    <text evidence="1">The sequence shown here is derived from an EMBL/GenBank/DDBJ whole genome shotgun (WGS) entry which is preliminary data.</text>
</comment>
<sequence>MSTSLCRFRMRLQVHFLHIRLCGAFRSASQIAPSSIGDEIDPTRLVAVPEERFQELVTAEVAYLATVPVKAVSMRQIVTWRDARDMVSIIQREVPRRFALRIRLIETLDGWQAIPELVKMHQRLTRWYRDLVLLNYSDPDMKEFVGTFKSIREEGKHTIALSASGIYKLRKRLNKFSQQETNFFDDWLDGFLLSRTRMDYNVCRRCMDTFGFYAVVTCLSESRGLLILIPEKSTRLSVLCEITI</sequence>